<keyword evidence="2" id="KW-0732">Signal</keyword>
<feature type="compositionally biased region" description="Low complexity" evidence="1">
    <location>
        <begin position="24"/>
        <end position="45"/>
    </location>
</feature>
<evidence type="ECO:0000313" key="3">
    <source>
        <dbReference type="EMBL" id="MFD2481048.1"/>
    </source>
</evidence>
<feature type="signal peptide" evidence="2">
    <location>
        <begin position="1"/>
        <end position="22"/>
    </location>
</feature>
<evidence type="ECO:0000313" key="4">
    <source>
        <dbReference type="Proteomes" id="UP001597542"/>
    </source>
</evidence>
<dbReference type="Pfam" id="PF12079">
    <property type="entry name" value="DUF3558"/>
    <property type="match status" value="1"/>
</dbReference>
<feature type="region of interest" description="Disordered" evidence="1">
    <location>
        <begin position="24"/>
        <end position="47"/>
    </location>
</feature>
<evidence type="ECO:0000256" key="1">
    <source>
        <dbReference type="SAM" id="MobiDB-lite"/>
    </source>
</evidence>
<dbReference type="InterPro" id="IPR024520">
    <property type="entry name" value="DUF3558"/>
</dbReference>
<keyword evidence="4" id="KW-1185">Reference proteome</keyword>
<evidence type="ECO:0000256" key="2">
    <source>
        <dbReference type="SAM" id="SignalP"/>
    </source>
</evidence>
<accession>A0ABW5HW23</accession>
<proteinExistence type="predicted"/>
<sequence>MKPIATAASAASVLLLALTACSSPNGGQPAPASSNPPAASSNAAPDVPKVANPLDVAKYEQDPCSILTQAQATQAFNAVRNRKIAGNVAPVCTWNDSENSSLAIGLLPGQGGLATVYQNRSSSGYFEPAPSVDGYPAVFSNVLDNRSDGGCQVAVGVRADEAFTSSVILFKQSPSYGDPCSVALKAAGAALATIKAGA</sequence>
<protein>
    <submittedName>
        <fullName evidence="3">DUF3558 domain-containing protein</fullName>
    </submittedName>
</protein>
<reference evidence="4" key="1">
    <citation type="journal article" date="2019" name="Int. J. Syst. Evol. Microbiol.">
        <title>The Global Catalogue of Microorganisms (GCM) 10K type strain sequencing project: providing services to taxonomists for standard genome sequencing and annotation.</title>
        <authorList>
            <consortium name="The Broad Institute Genomics Platform"/>
            <consortium name="The Broad Institute Genome Sequencing Center for Infectious Disease"/>
            <person name="Wu L."/>
            <person name="Ma J."/>
        </authorList>
    </citation>
    <scope>NUCLEOTIDE SEQUENCE [LARGE SCALE GENOMIC DNA]</scope>
    <source>
        <strain evidence="4">CGMCC 4.7638</strain>
    </source>
</reference>
<gene>
    <name evidence="3" type="ORF">ACFSUT_12235</name>
</gene>
<organism evidence="3 4">
    <name type="scientific">Amycolatopsis albidoflavus</name>
    <dbReference type="NCBI Taxonomy" id="102226"/>
    <lineage>
        <taxon>Bacteria</taxon>
        <taxon>Bacillati</taxon>
        <taxon>Actinomycetota</taxon>
        <taxon>Actinomycetes</taxon>
        <taxon>Pseudonocardiales</taxon>
        <taxon>Pseudonocardiaceae</taxon>
        <taxon>Amycolatopsis</taxon>
    </lineage>
</organism>
<comment type="caution">
    <text evidence="3">The sequence shown here is derived from an EMBL/GenBank/DDBJ whole genome shotgun (WGS) entry which is preliminary data.</text>
</comment>
<dbReference type="Proteomes" id="UP001597542">
    <property type="component" value="Unassembled WGS sequence"/>
</dbReference>
<dbReference type="RefSeq" id="WP_344270331.1">
    <property type="nucleotide sequence ID" value="NZ_BAAAHV010000008.1"/>
</dbReference>
<dbReference type="PROSITE" id="PS51257">
    <property type="entry name" value="PROKAR_LIPOPROTEIN"/>
    <property type="match status" value="1"/>
</dbReference>
<dbReference type="EMBL" id="JBHUKQ010000009">
    <property type="protein sequence ID" value="MFD2481048.1"/>
    <property type="molecule type" value="Genomic_DNA"/>
</dbReference>
<name>A0ABW5HW23_9PSEU</name>
<feature type="chain" id="PRO_5046951996" evidence="2">
    <location>
        <begin position="23"/>
        <end position="198"/>
    </location>
</feature>